<reference evidence="2" key="1">
    <citation type="submission" date="2017-06" db="EMBL/GenBank/DDBJ databases">
        <title>Complete Genome Sequence of Mycobacterium shigaense.</title>
        <authorList>
            <person name="Fukano H."/>
            <person name="Yoshida M."/>
            <person name="Kazumi Y."/>
            <person name="Ogura Y."/>
            <person name="Mitarai S."/>
            <person name="Hayashi T."/>
            <person name="Hoshino Y."/>
        </authorList>
    </citation>
    <scope>NUCLEOTIDE SEQUENCE [LARGE SCALE GENOMIC DNA]</scope>
    <source>
        <strain evidence="2">UN-152</strain>
    </source>
</reference>
<keyword evidence="2" id="KW-1185">Reference proteome</keyword>
<dbReference type="InterPro" id="IPR002645">
    <property type="entry name" value="STAS_dom"/>
</dbReference>
<dbReference type="AlphaFoldDB" id="A0A1Z4ED79"/>
<dbReference type="RefSeq" id="WP_096437186.1">
    <property type="nucleotide sequence ID" value="NZ_AP018164.1"/>
</dbReference>
<dbReference type="PROSITE" id="PS50801">
    <property type="entry name" value="STAS"/>
    <property type="match status" value="1"/>
</dbReference>
<protein>
    <submittedName>
        <fullName evidence="1">Sulfate transporter</fullName>
    </submittedName>
</protein>
<evidence type="ECO:0000313" key="1">
    <source>
        <dbReference type="EMBL" id="BAX90898.1"/>
    </source>
</evidence>
<dbReference type="KEGG" id="mshg:MSG_00735"/>
<dbReference type="Gene3D" id="3.30.750.24">
    <property type="entry name" value="STAS domain"/>
    <property type="match status" value="1"/>
</dbReference>
<dbReference type="EMBL" id="AP018164">
    <property type="protein sequence ID" value="BAX90898.1"/>
    <property type="molecule type" value="Genomic_DNA"/>
</dbReference>
<dbReference type="Proteomes" id="UP000217736">
    <property type="component" value="Chromosome"/>
</dbReference>
<accession>A0A1Z4ED79</accession>
<dbReference type="OrthoDB" id="4735650at2"/>
<dbReference type="Pfam" id="PF01740">
    <property type="entry name" value="STAS"/>
    <property type="match status" value="1"/>
</dbReference>
<dbReference type="SUPFAM" id="SSF52091">
    <property type="entry name" value="SpoIIaa-like"/>
    <property type="match status" value="1"/>
</dbReference>
<proteinExistence type="predicted"/>
<name>A0A1Z4ED79_9MYCO</name>
<organism evidence="1 2">
    <name type="scientific">Mycobacterium shigaense</name>
    <dbReference type="NCBI Taxonomy" id="722731"/>
    <lineage>
        <taxon>Bacteria</taxon>
        <taxon>Bacillati</taxon>
        <taxon>Actinomycetota</taxon>
        <taxon>Actinomycetes</taxon>
        <taxon>Mycobacteriales</taxon>
        <taxon>Mycobacteriaceae</taxon>
        <taxon>Mycobacterium</taxon>
        <taxon>Mycobacterium simiae complex</taxon>
    </lineage>
</organism>
<sequence>MTIATATRQENYVFEYSGAQIRAHCRHLATVVTVRGEIDALNLDAVSEYLRRFILASNPVVLDMSGVTHFAAAGISLLSVFDDECRATGVEWTLVAGPAVLDVLGDSDEQDEMFPVTRSVQEALRDLANAIVIRRQAVLPLIQKTA</sequence>
<dbReference type="InterPro" id="IPR036513">
    <property type="entry name" value="STAS_dom_sf"/>
</dbReference>
<evidence type="ECO:0000313" key="2">
    <source>
        <dbReference type="Proteomes" id="UP000217736"/>
    </source>
</evidence>
<dbReference type="CDD" id="cd07043">
    <property type="entry name" value="STAS_anti-anti-sigma_factors"/>
    <property type="match status" value="1"/>
</dbReference>
<gene>
    <name evidence="1" type="ORF">MSG_00735</name>
</gene>